<feature type="compositionally biased region" description="Polar residues" evidence="1">
    <location>
        <begin position="894"/>
        <end position="904"/>
    </location>
</feature>
<reference evidence="2 3" key="1">
    <citation type="journal article" date="2013" name="Nature">
        <title>Insights into bilaterian evolution from three spiralian genomes.</title>
        <authorList>
            <person name="Simakov O."/>
            <person name="Marletaz F."/>
            <person name="Cho S.J."/>
            <person name="Edsinger-Gonzales E."/>
            <person name="Havlak P."/>
            <person name="Hellsten U."/>
            <person name="Kuo D.H."/>
            <person name="Larsson T."/>
            <person name="Lv J."/>
            <person name="Arendt D."/>
            <person name="Savage R."/>
            <person name="Osoegawa K."/>
            <person name="de Jong P."/>
            <person name="Grimwood J."/>
            <person name="Chapman J.A."/>
            <person name="Shapiro H."/>
            <person name="Aerts A."/>
            <person name="Otillar R.P."/>
            <person name="Terry A.Y."/>
            <person name="Boore J.L."/>
            <person name="Grigoriev I.V."/>
            <person name="Lindberg D.R."/>
            <person name="Seaver E.C."/>
            <person name="Weisblat D.A."/>
            <person name="Putnam N.H."/>
            <person name="Rokhsar D.S."/>
        </authorList>
    </citation>
    <scope>NUCLEOTIDE SEQUENCE [LARGE SCALE GENOMIC DNA]</scope>
</reference>
<evidence type="ECO:0000256" key="1">
    <source>
        <dbReference type="SAM" id="MobiDB-lite"/>
    </source>
</evidence>
<dbReference type="CTD" id="20241671"/>
<dbReference type="OMA" id="QEISIFM"/>
<feature type="region of interest" description="Disordered" evidence="1">
    <location>
        <begin position="120"/>
        <end position="174"/>
    </location>
</feature>
<feature type="compositionally biased region" description="Polar residues" evidence="1">
    <location>
        <begin position="866"/>
        <end position="878"/>
    </location>
</feature>
<feature type="region of interest" description="Disordered" evidence="1">
    <location>
        <begin position="743"/>
        <end position="784"/>
    </location>
</feature>
<evidence type="ECO:0000313" key="2">
    <source>
        <dbReference type="EMBL" id="ESP03651.1"/>
    </source>
</evidence>
<protein>
    <submittedName>
        <fullName evidence="2">Uncharacterized protein</fullName>
    </submittedName>
</protein>
<feature type="region of interest" description="Disordered" evidence="1">
    <location>
        <begin position="866"/>
        <end position="915"/>
    </location>
</feature>
<evidence type="ECO:0000313" key="3">
    <source>
        <dbReference type="Proteomes" id="UP000030746"/>
    </source>
</evidence>
<feature type="region of interest" description="Disordered" evidence="1">
    <location>
        <begin position="436"/>
        <end position="469"/>
    </location>
</feature>
<dbReference type="GeneID" id="20241671"/>
<proteinExistence type="predicted"/>
<accession>V4B7R2</accession>
<feature type="compositionally biased region" description="Low complexity" evidence="1">
    <location>
        <begin position="753"/>
        <end position="766"/>
    </location>
</feature>
<dbReference type="KEGG" id="lgi:LOTGIDRAFT_171180"/>
<feature type="compositionally biased region" description="Low complexity" evidence="1">
    <location>
        <begin position="130"/>
        <end position="142"/>
    </location>
</feature>
<sequence>MAGYSIEKVFQEARDNARRAKINFNAIIEKYSKEFVDDDTVDVLDNVIIADKGFIRKSSKKSFGTTRLKTTKRKEESQAGFISGSESECSFQTTNYEIIKEETYDETSPDLLQDLVNSFVQDPGYEPSDAETISSGSSSSSRITDDEDSLSEEDEAGTSPIIIKDEPESLHDNPLDPNRWYSLSKYNNYNPRDTVNGLPQSRPTPTKISIVTPEIFQDDGNFPEPDIVKPTGQSNIHKSVSNNPQPPTHSARKRVPFNTLQLYGPEQSNKTFTMNSPRPGFVSESSANNVTIIPTTDDSGDCFVVLSDNSMCIDQQQSSPTVYLNQNNNTSCEFSSSALQSSYICTGEKAKSSVTPRRKLKPKKSNRQPRFRTFSNEDLQMFFASNDPIDAEKIISPPECNRSNEPGTAMSFNQPTENRKKEVSKSLSILAMFNQIKSKHNKSPERNPLETGNRSSEKTPAFDSSLQNLDLSPSSHLATLRLRESPSHKAVNQKQAASVNDLQATGRRQRIGRQFRSTIALSDLQVTANRASFNDFKKLQDSQVRQSAPPLTSENLRIFNEMNSSSCDLIPSPKRGSSIRSQSSVMILSPERLQSVPPVQKNLTQVTTNHNFDLTKSPRRSSSTQPLLRRLFNTNGTNPMGEAQAQERLPFKLQNATTRNKLGVVAEKIGPDRVHKTMVADQCLPPSENLSLGKNPQITNLTLFENLFQTISNSQQSKATSSLLAQGSRNSSLIEMSNTSSTVIQPILHQNRTSKSVSSPSKTSSPQNTRQSLRHSKSTIPLTAGYQDTKPRAVNVSRSLVDFNIQMAESSEHISVDQTGLLTNQLSSMKSLSSDSSTVNIHMPASNNDIFLPRRNTRPMVCATTSVQSNPSRNSSDMRISKRRQSKSLEFEESTLQNDLNTSPNKERRMDQQNRNGFHNGFVIPQASNIIKPVPKMTSQCGNIIRPVPRGSQVRRRAPSKAMDSIVTNQNKETIYEWQSDSSQSSGHFQRPIPKFFSLSSASSVSPQPINSQFETSTPRKTTLIRPQSSILNDSMSTISSELPNFADIQNG</sequence>
<feature type="compositionally biased region" description="Polar residues" evidence="1">
    <location>
        <begin position="401"/>
        <end position="416"/>
    </location>
</feature>
<dbReference type="EMBL" id="KB199929">
    <property type="protein sequence ID" value="ESP03651.1"/>
    <property type="molecule type" value="Genomic_DNA"/>
</dbReference>
<feature type="compositionally biased region" description="Polar residues" evidence="1">
    <location>
        <begin position="1007"/>
        <end position="1052"/>
    </location>
</feature>
<keyword evidence="3" id="KW-1185">Reference proteome</keyword>
<dbReference type="RefSeq" id="XP_009045625.1">
    <property type="nucleotide sequence ID" value="XM_009047377.1"/>
</dbReference>
<organism evidence="2 3">
    <name type="scientific">Lottia gigantea</name>
    <name type="common">Giant owl limpet</name>
    <dbReference type="NCBI Taxonomy" id="225164"/>
    <lineage>
        <taxon>Eukaryota</taxon>
        <taxon>Metazoa</taxon>
        <taxon>Spiralia</taxon>
        <taxon>Lophotrochozoa</taxon>
        <taxon>Mollusca</taxon>
        <taxon>Gastropoda</taxon>
        <taxon>Patellogastropoda</taxon>
        <taxon>Lottioidea</taxon>
        <taxon>Lottiidae</taxon>
        <taxon>Lottia</taxon>
    </lineage>
</organism>
<feature type="region of interest" description="Disordered" evidence="1">
    <location>
        <begin position="1000"/>
        <end position="1052"/>
    </location>
</feature>
<dbReference type="Proteomes" id="UP000030746">
    <property type="component" value="Unassembled WGS sequence"/>
</dbReference>
<dbReference type="AlphaFoldDB" id="V4B7R2"/>
<dbReference type="OrthoDB" id="2420608at2759"/>
<name>V4B7R2_LOTGI</name>
<feature type="compositionally biased region" description="Basic and acidic residues" evidence="1">
    <location>
        <begin position="163"/>
        <end position="174"/>
    </location>
</feature>
<feature type="region of interest" description="Disordered" evidence="1">
    <location>
        <begin position="397"/>
        <end position="424"/>
    </location>
</feature>
<dbReference type="HOGENOM" id="CLU_290747_0_0_1"/>
<feature type="compositionally biased region" description="Acidic residues" evidence="1">
    <location>
        <begin position="145"/>
        <end position="156"/>
    </location>
</feature>
<gene>
    <name evidence="2" type="ORF">LOTGIDRAFT_171180</name>
</gene>